<evidence type="ECO:0000256" key="8">
    <source>
        <dbReference type="ARBA" id="ARBA00032665"/>
    </source>
</evidence>
<dbReference type="SUPFAM" id="SSF50677">
    <property type="entry name" value="ValRS/IleRS/LeuRS editing domain"/>
    <property type="match status" value="1"/>
</dbReference>
<dbReference type="InterPro" id="IPR009008">
    <property type="entry name" value="Val/Leu/Ile-tRNA-synth_edit"/>
</dbReference>
<keyword evidence="6 9" id="KW-0648">Protein biosynthesis</keyword>
<dbReference type="InterPro" id="IPR023585">
    <property type="entry name" value="Ile-tRNA-ligase_type1"/>
</dbReference>
<dbReference type="InterPro" id="IPR033708">
    <property type="entry name" value="Anticodon_Ile_BEm"/>
</dbReference>
<gene>
    <name evidence="12" type="primary">mileS</name>
    <name evidence="12" type="ORF">DFA_06146</name>
</gene>
<dbReference type="GO" id="GO:0006428">
    <property type="term" value="P:isoleucyl-tRNA aminoacylation"/>
    <property type="evidence" value="ECO:0007669"/>
    <property type="project" value="InterPro"/>
</dbReference>
<evidence type="ECO:0000256" key="5">
    <source>
        <dbReference type="ARBA" id="ARBA00022840"/>
    </source>
</evidence>
<dbReference type="PRINTS" id="PR00984">
    <property type="entry name" value="TRNASYNTHILE"/>
</dbReference>
<dbReference type="SUPFAM" id="SSF52374">
    <property type="entry name" value="Nucleotidylyl transferase"/>
    <property type="match status" value="1"/>
</dbReference>
<comment type="similarity">
    <text evidence="1 9">Belongs to the class-I aminoacyl-tRNA synthetase family.</text>
</comment>
<evidence type="ECO:0000256" key="2">
    <source>
        <dbReference type="ARBA" id="ARBA00013165"/>
    </source>
</evidence>
<dbReference type="PANTHER" id="PTHR42765:SF1">
    <property type="entry name" value="ISOLEUCINE--TRNA LIGASE, MITOCHONDRIAL"/>
    <property type="match status" value="1"/>
</dbReference>
<organism evidence="12 13">
    <name type="scientific">Cavenderia fasciculata</name>
    <name type="common">Slime mold</name>
    <name type="synonym">Dictyostelium fasciculatum</name>
    <dbReference type="NCBI Taxonomy" id="261658"/>
    <lineage>
        <taxon>Eukaryota</taxon>
        <taxon>Amoebozoa</taxon>
        <taxon>Evosea</taxon>
        <taxon>Eumycetozoa</taxon>
        <taxon>Dictyostelia</taxon>
        <taxon>Acytosteliales</taxon>
        <taxon>Cavenderiaceae</taxon>
        <taxon>Cavenderia</taxon>
    </lineage>
</organism>
<dbReference type="InterPro" id="IPR009080">
    <property type="entry name" value="tRNAsynth_Ia_anticodon-bd"/>
</dbReference>
<feature type="domain" description="Methionyl/Valyl/Leucyl/Isoleucyl-tRNA synthetase anticodon-binding" evidence="11">
    <location>
        <begin position="769"/>
        <end position="923"/>
    </location>
</feature>
<dbReference type="InterPro" id="IPR002301">
    <property type="entry name" value="Ile-tRNA-ligase"/>
</dbReference>
<accession>F4PK84</accession>
<dbReference type="SUPFAM" id="SSF47323">
    <property type="entry name" value="Anticodon-binding domain of a subclass of class I aminoacyl-tRNA synthetases"/>
    <property type="match status" value="1"/>
</dbReference>
<evidence type="ECO:0000313" key="13">
    <source>
        <dbReference type="Proteomes" id="UP000007797"/>
    </source>
</evidence>
<dbReference type="InterPro" id="IPR014729">
    <property type="entry name" value="Rossmann-like_a/b/a_fold"/>
</dbReference>
<dbReference type="Gene3D" id="3.90.740.10">
    <property type="entry name" value="Valyl/Leucyl/Isoleucyl-tRNA synthetase, editing domain"/>
    <property type="match status" value="1"/>
</dbReference>
<dbReference type="KEGG" id="dfa:DFA_06146"/>
<keyword evidence="3 9" id="KW-0436">Ligase</keyword>
<evidence type="ECO:0000256" key="7">
    <source>
        <dbReference type="ARBA" id="ARBA00023146"/>
    </source>
</evidence>
<evidence type="ECO:0000313" key="12">
    <source>
        <dbReference type="EMBL" id="EGG24008.1"/>
    </source>
</evidence>
<evidence type="ECO:0000256" key="9">
    <source>
        <dbReference type="RuleBase" id="RU363035"/>
    </source>
</evidence>
<dbReference type="STRING" id="1054147.F4PK84"/>
<keyword evidence="13" id="KW-1185">Reference proteome</keyword>
<dbReference type="PROSITE" id="PS00178">
    <property type="entry name" value="AA_TRNA_LIGASE_I"/>
    <property type="match status" value="1"/>
</dbReference>
<dbReference type="OrthoDB" id="10264412at2759"/>
<dbReference type="OMA" id="HCWRCKT"/>
<dbReference type="Gene3D" id="1.10.730.20">
    <property type="match status" value="1"/>
</dbReference>
<sequence length="1038" mass="117859">MNNNNVYVHNGSKSWFTLLSLQKEREMINLLRHSGSKSTTIFKDTLLSSSLIRQSFSSASSGGGGADNDHSYSATLNLPKTSFSMKANAQQREPTLLKDAYQLYKWQETNNVEGGKTWVFHDGPPYANGDLHLGHALNKILKDITNRYKMLRGHRVNYIPGWDCHGLPIESKAFESIRREKSDRMTPVEIRKTAKAYAEKEIRKQMASFRSWGIMGDWEAPYITMAPDYEVAQLETFYDMYKRGYVYRGIKPVHWSPSSRTALADAELEYNDNHVSQSIFVKFAVTQSSNAHILAAMSRGDKVHAVIWTTTPWTIPANQAICVNAQLEYSLVKHDKIDNHLLIVSSERLASLRSAFGLDLEVVATFTGAQLEGTQTVHPQYNRPSPVLLGDHVVAGSGSGLVHTAPGHGMEDFAICAQHNIAVLSPVDDEGRFTKEVGDKFVGMEVLGGGNTAVIEDLSQLGCLLHQEKYTHKYPYDWRTKKPILIRTTRQWFVDLTDVHQSAIQAINAVNMVPPSGSNRLSSMVGRRSDWCISRQRFWGVPIPVFYEKETGEALINDETIQHILEVFRKHGGADSWFERDVADLLPEKYRSESHKYVKGSDTMDVWFDSGTSWRGVLVQRGIISKEDGVADIYLEGSDQHRGWFQSSLLTSVCARGIAPYRNVVTHGFLLDEKGMKMSKSLGNTMAPNLIVSGGPNKTENPAYGVDMLRMWVASSDYSRDISIGPNILIKLLENIKKIRNTVKFMLGSNFDFNPELNQIDYNQLSDLDKFALHKVFLLEQNASKYYDQFQYSKAMQELNIFVNEISSFYFDVIKQRLYVESKDNILRRSSQTVLFHMLDVVNKILAPVTVHTSEDIYNHQFKYRSPKESVFTQGWCKFEEQWYNPELFEKWNHIITLRNEVNRLLQIVRDKGVIGRPDEATITIMVTNDQVPLYTHLTSLQSQLEDIFCVSGVIVEPYNAPPQLEGEAAMTSDVLITNPHGGQTLYQLNGGIDKVARFQITCQKSTQHKCPRCWRHQSEKEATLCQHCVKRLEEIKL</sequence>
<dbReference type="InterPro" id="IPR013155">
    <property type="entry name" value="M/V/L/I-tRNA-synth_anticd-bd"/>
</dbReference>
<dbReference type="EMBL" id="GL883007">
    <property type="protein sequence ID" value="EGG24008.1"/>
    <property type="molecule type" value="Genomic_DNA"/>
</dbReference>
<dbReference type="GO" id="GO:0000049">
    <property type="term" value="F:tRNA binding"/>
    <property type="evidence" value="ECO:0007669"/>
    <property type="project" value="InterPro"/>
</dbReference>
<dbReference type="GO" id="GO:0005739">
    <property type="term" value="C:mitochondrion"/>
    <property type="evidence" value="ECO:0007669"/>
    <property type="project" value="TreeGrafter"/>
</dbReference>
<dbReference type="Pfam" id="PF08264">
    <property type="entry name" value="Anticodon_1"/>
    <property type="match status" value="1"/>
</dbReference>
<dbReference type="CDD" id="cd07960">
    <property type="entry name" value="Anticodon_Ia_Ile_BEm"/>
    <property type="match status" value="1"/>
</dbReference>
<keyword evidence="4 9" id="KW-0547">Nucleotide-binding</keyword>
<dbReference type="GO" id="GO:0005524">
    <property type="term" value="F:ATP binding"/>
    <property type="evidence" value="ECO:0007669"/>
    <property type="project" value="UniProtKB-KW"/>
</dbReference>
<reference evidence="13" key="1">
    <citation type="journal article" date="2011" name="Genome Res.">
        <title>Phylogeny-wide analysis of social amoeba genomes highlights ancient origins for complex intercellular communication.</title>
        <authorList>
            <person name="Heidel A.J."/>
            <person name="Lawal H.M."/>
            <person name="Felder M."/>
            <person name="Schilde C."/>
            <person name="Helps N.R."/>
            <person name="Tunggal B."/>
            <person name="Rivero F."/>
            <person name="John U."/>
            <person name="Schleicher M."/>
            <person name="Eichinger L."/>
            <person name="Platzer M."/>
            <person name="Noegel A.A."/>
            <person name="Schaap P."/>
            <person name="Gloeckner G."/>
        </authorList>
    </citation>
    <scope>NUCLEOTIDE SEQUENCE [LARGE SCALE GENOMIC DNA]</scope>
    <source>
        <strain evidence="13">SH3</strain>
    </source>
</reference>
<evidence type="ECO:0000259" key="10">
    <source>
        <dbReference type="Pfam" id="PF00133"/>
    </source>
</evidence>
<evidence type="ECO:0000256" key="6">
    <source>
        <dbReference type="ARBA" id="ARBA00022917"/>
    </source>
</evidence>
<proteinExistence type="inferred from homology"/>
<dbReference type="HAMAP" id="MF_02002">
    <property type="entry name" value="Ile_tRNA_synth_type1"/>
    <property type="match status" value="1"/>
</dbReference>
<name>F4PK84_CACFS</name>
<dbReference type="Proteomes" id="UP000007797">
    <property type="component" value="Unassembled WGS sequence"/>
</dbReference>
<evidence type="ECO:0000256" key="1">
    <source>
        <dbReference type="ARBA" id="ARBA00005594"/>
    </source>
</evidence>
<dbReference type="InterPro" id="IPR050081">
    <property type="entry name" value="Ile-tRNA_ligase"/>
</dbReference>
<evidence type="ECO:0000256" key="4">
    <source>
        <dbReference type="ARBA" id="ARBA00022741"/>
    </source>
</evidence>
<dbReference type="RefSeq" id="XP_004361859.1">
    <property type="nucleotide sequence ID" value="XM_004361802.1"/>
</dbReference>
<evidence type="ECO:0000259" key="11">
    <source>
        <dbReference type="Pfam" id="PF08264"/>
    </source>
</evidence>
<feature type="domain" description="Aminoacyl-tRNA synthetase class Ia" evidence="10">
    <location>
        <begin position="103"/>
        <end position="724"/>
    </location>
</feature>
<dbReference type="Gene3D" id="1.10.10.830">
    <property type="entry name" value="Ile-tRNA synthetase CP2 domain-like"/>
    <property type="match status" value="1"/>
</dbReference>
<dbReference type="GO" id="GO:0032543">
    <property type="term" value="P:mitochondrial translation"/>
    <property type="evidence" value="ECO:0007669"/>
    <property type="project" value="TreeGrafter"/>
</dbReference>
<dbReference type="InterPro" id="IPR002300">
    <property type="entry name" value="aa-tRNA-synth_Ia"/>
</dbReference>
<protein>
    <recommendedName>
        <fullName evidence="2">isoleucine--tRNA ligase</fullName>
        <ecNumber evidence="2">6.1.1.5</ecNumber>
    </recommendedName>
    <alternativeName>
        <fullName evidence="8">Isoleucyl-tRNA synthetase</fullName>
    </alternativeName>
</protein>
<dbReference type="InterPro" id="IPR001412">
    <property type="entry name" value="aa-tRNA-synth_I_CS"/>
</dbReference>
<dbReference type="Pfam" id="PF00133">
    <property type="entry name" value="tRNA-synt_1"/>
    <property type="match status" value="1"/>
</dbReference>
<keyword evidence="7 9" id="KW-0030">Aminoacyl-tRNA synthetase</keyword>
<dbReference type="Gene3D" id="3.40.50.620">
    <property type="entry name" value="HUPs"/>
    <property type="match status" value="2"/>
</dbReference>
<dbReference type="GO" id="GO:0004822">
    <property type="term" value="F:isoleucine-tRNA ligase activity"/>
    <property type="evidence" value="ECO:0007669"/>
    <property type="project" value="UniProtKB-EC"/>
</dbReference>
<dbReference type="PANTHER" id="PTHR42765">
    <property type="entry name" value="SOLEUCYL-TRNA SYNTHETASE"/>
    <property type="match status" value="1"/>
</dbReference>
<dbReference type="EC" id="6.1.1.5" evidence="2"/>
<dbReference type="NCBIfam" id="TIGR00392">
    <property type="entry name" value="ileS"/>
    <property type="match status" value="1"/>
</dbReference>
<dbReference type="GO" id="GO:0002161">
    <property type="term" value="F:aminoacyl-tRNA deacylase activity"/>
    <property type="evidence" value="ECO:0007669"/>
    <property type="project" value="InterPro"/>
</dbReference>
<dbReference type="AlphaFoldDB" id="F4PK84"/>
<dbReference type="GeneID" id="14876379"/>
<dbReference type="FunFam" id="3.40.50.620:FF:000152">
    <property type="entry name" value="Isoleucine--tRNA ligase"/>
    <property type="match status" value="1"/>
</dbReference>
<keyword evidence="5 9" id="KW-0067">ATP-binding</keyword>
<evidence type="ECO:0000256" key="3">
    <source>
        <dbReference type="ARBA" id="ARBA00022598"/>
    </source>
</evidence>
<dbReference type="FunFam" id="3.90.740.10:FF:000009">
    <property type="entry name" value="Isoleucyl-tRNA synthetase 2, mitochondrial"/>
    <property type="match status" value="1"/>
</dbReference>